<comment type="caution">
    <text evidence="2">The sequence shown here is derived from an EMBL/GenBank/DDBJ whole genome shotgun (WGS) entry which is preliminary data.</text>
</comment>
<organism evidence="2 3">
    <name type="scientific">Polychaeton citri CBS 116435</name>
    <dbReference type="NCBI Taxonomy" id="1314669"/>
    <lineage>
        <taxon>Eukaryota</taxon>
        <taxon>Fungi</taxon>
        <taxon>Dikarya</taxon>
        <taxon>Ascomycota</taxon>
        <taxon>Pezizomycotina</taxon>
        <taxon>Dothideomycetes</taxon>
        <taxon>Dothideomycetidae</taxon>
        <taxon>Capnodiales</taxon>
        <taxon>Capnodiaceae</taxon>
        <taxon>Polychaeton</taxon>
    </lineage>
</organism>
<evidence type="ECO:0000313" key="2">
    <source>
        <dbReference type="EMBL" id="KAF2715824.1"/>
    </source>
</evidence>
<name>A0A9P4PXF2_9PEZI</name>
<accession>A0A9P4PXF2</accession>
<protein>
    <submittedName>
        <fullName evidence="2">Uncharacterized protein</fullName>
    </submittedName>
</protein>
<dbReference type="EMBL" id="MU004041">
    <property type="protein sequence ID" value="KAF2715824.1"/>
    <property type="molecule type" value="Genomic_DNA"/>
</dbReference>
<evidence type="ECO:0000256" key="1">
    <source>
        <dbReference type="SAM" id="MobiDB-lite"/>
    </source>
</evidence>
<sequence length="135" mass="15087">MCSYYVFMIAKYSVDYNKLEGERYNHCKHSNRPNCYIPHISFAGRARHVKRLYRKYKRACTRAGDAAACRANYMAPKNRVDGDDPPKSSDSKDYDSSDDSGATPRLRHDNQDVVMADRLGDGGLPTSSQPGASSA</sequence>
<proteinExistence type="predicted"/>
<reference evidence="2" key="1">
    <citation type="journal article" date="2020" name="Stud. Mycol.">
        <title>101 Dothideomycetes genomes: a test case for predicting lifestyles and emergence of pathogens.</title>
        <authorList>
            <person name="Haridas S."/>
            <person name="Albert R."/>
            <person name="Binder M."/>
            <person name="Bloem J."/>
            <person name="Labutti K."/>
            <person name="Salamov A."/>
            <person name="Andreopoulos B."/>
            <person name="Baker S."/>
            <person name="Barry K."/>
            <person name="Bills G."/>
            <person name="Bluhm B."/>
            <person name="Cannon C."/>
            <person name="Castanera R."/>
            <person name="Culley D."/>
            <person name="Daum C."/>
            <person name="Ezra D."/>
            <person name="Gonzalez J."/>
            <person name="Henrissat B."/>
            <person name="Kuo A."/>
            <person name="Liang C."/>
            <person name="Lipzen A."/>
            <person name="Lutzoni F."/>
            <person name="Magnuson J."/>
            <person name="Mondo S."/>
            <person name="Nolan M."/>
            <person name="Ohm R."/>
            <person name="Pangilinan J."/>
            <person name="Park H.-J."/>
            <person name="Ramirez L."/>
            <person name="Alfaro M."/>
            <person name="Sun H."/>
            <person name="Tritt A."/>
            <person name="Yoshinaga Y."/>
            <person name="Zwiers L.-H."/>
            <person name="Turgeon B."/>
            <person name="Goodwin S."/>
            <person name="Spatafora J."/>
            <person name="Crous P."/>
            <person name="Grigoriev I."/>
        </authorList>
    </citation>
    <scope>NUCLEOTIDE SEQUENCE</scope>
    <source>
        <strain evidence="2">CBS 116435</strain>
    </source>
</reference>
<dbReference type="AlphaFoldDB" id="A0A9P4PXF2"/>
<dbReference type="Proteomes" id="UP000799441">
    <property type="component" value="Unassembled WGS sequence"/>
</dbReference>
<gene>
    <name evidence="2" type="ORF">K431DRAFT_308348</name>
</gene>
<feature type="compositionally biased region" description="Basic and acidic residues" evidence="1">
    <location>
        <begin position="78"/>
        <end position="95"/>
    </location>
</feature>
<evidence type="ECO:0000313" key="3">
    <source>
        <dbReference type="Proteomes" id="UP000799441"/>
    </source>
</evidence>
<keyword evidence="3" id="KW-1185">Reference proteome</keyword>
<feature type="region of interest" description="Disordered" evidence="1">
    <location>
        <begin position="74"/>
        <end position="135"/>
    </location>
</feature>
<feature type="compositionally biased region" description="Polar residues" evidence="1">
    <location>
        <begin position="125"/>
        <end position="135"/>
    </location>
</feature>